<organism evidence="4 5">
    <name type="scientific">Dendrothele bispora (strain CBS 962.96)</name>
    <dbReference type="NCBI Taxonomy" id="1314807"/>
    <lineage>
        <taxon>Eukaryota</taxon>
        <taxon>Fungi</taxon>
        <taxon>Dikarya</taxon>
        <taxon>Basidiomycota</taxon>
        <taxon>Agaricomycotina</taxon>
        <taxon>Agaricomycetes</taxon>
        <taxon>Agaricomycetidae</taxon>
        <taxon>Agaricales</taxon>
        <taxon>Agaricales incertae sedis</taxon>
        <taxon>Dendrothele</taxon>
    </lineage>
</organism>
<feature type="domain" description="CCHC-type" evidence="3">
    <location>
        <begin position="249"/>
        <end position="264"/>
    </location>
</feature>
<dbReference type="PROSITE" id="PS50158">
    <property type="entry name" value="ZF_CCHC"/>
    <property type="match status" value="1"/>
</dbReference>
<accession>A0A4S8KIQ1</accession>
<dbReference type="InterPro" id="IPR001878">
    <property type="entry name" value="Znf_CCHC"/>
</dbReference>
<keyword evidence="2" id="KW-0479">Metal-binding</keyword>
<evidence type="ECO:0000259" key="3">
    <source>
        <dbReference type="PROSITE" id="PS50158"/>
    </source>
</evidence>
<dbReference type="SUPFAM" id="SSF57756">
    <property type="entry name" value="Retrovirus zinc finger-like domains"/>
    <property type="match status" value="1"/>
</dbReference>
<gene>
    <name evidence="4" type="ORF">K435DRAFT_787605</name>
</gene>
<dbReference type="GO" id="GO:0003676">
    <property type="term" value="F:nucleic acid binding"/>
    <property type="evidence" value="ECO:0007669"/>
    <property type="project" value="InterPro"/>
</dbReference>
<dbReference type="GO" id="GO:0008270">
    <property type="term" value="F:zinc ion binding"/>
    <property type="evidence" value="ECO:0007669"/>
    <property type="project" value="UniProtKB-KW"/>
</dbReference>
<evidence type="ECO:0000313" key="4">
    <source>
        <dbReference type="EMBL" id="THU75326.1"/>
    </source>
</evidence>
<sequence>MTMKEYENLVVLKGPKELENWKFSLRIKARKKGVWDIIRGMQLLPNDSDTSSEANTLRTKMSVAADLIVQTISPSLIPHIREFPDDPYKMYKRLLEVNSHGFEDVSDTWTRFNLLKLRSNKTGIKFIGRFRELRSELIALNDKPSDTLSISVLLSALPDVNPKTNNETDWKSFKVQMKRDIQGDDLVYVERQVLREYSRQNPDGDTTLFDPGEEALAAARHGTRAGGGNAPHVPASDPLAHFVRPHLVCNLCGGLGHFRSQCPSELFNEPSGNGRTAAVATFVAQEEDYSGQGVAF</sequence>
<keyword evidence="5" id="KW-1185">Reference proteome</keyword>
<keyword evidence="1" id="KW-0507">mRNA processing</keyword>
<dbReference type="InterPro" id="IPR036875">
    <property type="entry name" value="Znf_CCHC_sf"/>
</dbReference>
<evidence type="ECO:0000313" key="5">
    <source>
        <dbReference type="Proteomes" id="UP000297245"/>
    </source>
</evidence>
<dbReference type="OrthoDB" id="3265539at2759"/>
<dbReference type="GO" id="GO:0006397">
    <property type="term" value="P:mRNA processing"/>
    <property type="evidence" value="ECO:0007669"/>
    <property type="project" value="UniProtKB-KW"/>
</dbReference>
<reference evidence="4 5" key="1">
    <citation type="journal article" date="2019" name="Nat. Ecol. Evol.">
        <title>Megaphylogeny resolves global patterns of mushroom evolution.</title>
        <authorList>
            <person name="Varga T."/>
            <person name="Krizsan K."/>
            <person name="Foldi C."/>
            <person name="Dima B."/>
            <person name="Sanchez-Garcia M."/>
            <person name="Sanchez-Ramirez S."/>
            <person name="Szollosi G.J."/>
            <person name="Szarkandi J.G."/>
            <person name="Papp V."/>
            <person name="Albert L."/>
            <person name="Andreopoulos W."/>
            <person name="Angelini C."/>
            <person name="Antonin V."/>
            <person name="Barry K.W."/>
            <person name="Bougher N.L."/>
            <person name="Buchanan P."/>
            <person name="Buyck B."/>
            <person name="Bense V."/>
            <person name="Catcheside P."/>
            <person name="Chovatia M."/>
            <person name="Cooper J."/>
            <person name="Damon W."/>
            <person name="Desjardin D."/>
            <person name="Finy P."/>
            <person name="Geml J."/>
            <person name="Haridas S."/>
            <person name="Hughes K."/>
            <person name="Justo A."/>
            <person name="Karasinski D."/>
            <person name="Kautmanova I."/>
            <person name="Kiss B."/>
            <person name="Kocsube S."/>
            <person name="Kotiranta H."/>
            <person name="LaButti K.M."/>
            <person name="Lechner B.E."/>
            <person name="Liimatainen K."/>
            <person name="Lipzen A."/>
            <person name="Lukacs Z."/>
            <person name="Mihaltcheva S."/>
            <person name="Morgado L.N."/>
            <person name="Niskanen T."/>
            <person name="Noordeloos M.E."/>
            <person name="Ohm R.A."/>
            <person name="Ortiz-Santana B."/>
            <person name="Ovrebo C."/>
            <person name="Racz N."/>
            <person name="Riley R."/>
            <person name="Savchenko A."/>
            <person name="Shiryaev A."/>
            <person name="Soop K."/>
            <person name="Spirin V."/>
            <person name="Szebenyi C."/>
            <person name="Tomsovsky M."/>
            <person name="Tulloss R.E."/>
            <person name="Uehling J."/>
            <person name="Grigoriev I.V."/>
            <person name="Vagvolgyi C."/>
            <person name="Papp T."/>
            <person name="Martin F.M."/>
            <person name="Miettinen O."/>
            <person name="Hibbett D.S."/>
            <person name="Nagy L.G."/>
        </authorList>
    </citation>
    <scope>NUCLEOTIDE SEQUENCE [LARGE SCALE GENOMIC DNA]</scope>
    <source>
        <strain evidence="4 5">CBS 962.96</strain>
    </source>
</reference>
<dbReference type="AlphaFoldDB" id="A0A4S8KIQ1"/>
<evidence type="ECO:0000256" key="2">
    <source>
        <dbReference type="PROSITE-ProRule" id="PRU00047"/>
    </source>
</evidence>
<dbReference type="Proteomes" id="UP000297245">
    <property type="component" value="Unassembled WGS sequence"/>
</dbReference>
<dbReference type="EMBL" id="ML182363">
    <property type="protein sequence ID" value="THU75326.1"/>
    <property type="molecule type" value="Genomic_DNA"/>
</dbReference>
<evidence type="ECO:0000256" key="1">
    <source>
        <dbReference type="ARBA" id="ARBA00022664"/>
    </source>
</evidence>
<name>A0A4S8KIQ1_DENBC</name>
<protein>
    <recommendedName>
        <fullName evidence="3">CCHC-type domain-containing protein</fullName>
    </recommendedName>
</protein>
<proteinExistence type="predicted"/>
<keyword evidence="2" id="KW-0862">Zinc</keyword>
<keyword evidence="2" id="KW-0863">Zinc-finger</keyword>